<dbReference type="EMBL" id="GEBQ01005349">
    <property type="protein sequence ID" value="JAT34628.1"/>
    <property type="molecule type" value="Transcribed_RNA"/>
</dbReference>
<name>A0A1B6MF91_9HEMI</name>
<gene>
    <name evidence="1" type="ORF">g.43999</name>
</gene>
<evidence type="ECO:0000313" key="1">
    <source>
        <dbReference type="EMBL" id="JAT34628.1"/>
    </source>
</evidence>
<organism evidence="1">
    <name type="scientific">Graphocephala atropunctata</name>
    <dbReference type="NCBI Taxonomy" id="36148"/>
    <lineage>
        <taxon>Eukaryota</taxon>
        <taxon>Metazoa</taxon>
        <taxon>Ecdysozoa</taxon>
        <taxon>Arthropoda</taxon>
        <taxon>Hexapoda</taxon>
        <taxon>Insecta</taxon>
        <taxon>Pterygota</taxon>
        <taxon>Neoptera</taxon>
        <taxon>Paraneoptera</taxon>
        <taxon>Hemiptera</taxon>
        <taxon>Auchenorrhyncha</taxon>
        <taxon>Membracoidea</taxon>
        <taxon>Cicadellidae</taxon>
        <taxon>Cicadellinae</taxon>
        <taxon>Cicadellini</taxon>
        <taxon>Graphocephala</taxon>
    </lineage>
</organism>
<sequence length="134" mass="15086">MATLVWGNSSKTNTKRVLVLQKKAVHILASLVPRESCCAFQQLKVLTVVSLFILETALYARKQNLQRGTDIHNYNTRRANNIVLPIHHLTLYEKQPTYLGAKFLNILPEEVKNIPCKKKYCMATSAPLLHSGGV</sequence>
<protein>
    <submittedName>
        <fullName evidence="1">Uncharacterized protein</fullName>
    </submittedName>
</protein>
<accession>A0A1B6MF91</accession>
<dbReference type="AlphaFoldDB" id="A0A1B6MF91"/>
<reference evidence="1" key="1">
    <citation type="submission" date="2015-11" db="EMBL/GenBank/DDBJ databases">
        <title>De novo transcriptome assembly of four potential Pierce s Disease insect vectors from Arizona vineyards.</title>
        <authorList>
            <person name="Tassone E.E."/>
        </authorList>
    </citation>
    <scope>NUCLEOTIDE SEQUENCE</scope>
</reference>
<proteinExistence type="predicted"/>